<feature type="region of interest" description="Disordered" evidence="1">
    <location>
        <begin position="44"/>
        <end position="72"/>
    </location>
</feature>
<name>A0AAN9L4U0_CANGL</name>
<dbReference type="Proteomes" id="UP001367508">
    <property type="component" value="Unassembled WGS sequence"/>
</dbReference>
<reference evidence="2 3" key="1">
    <citation type="submission" date="2024-01" db="EMBL/GenBank/DDBJ databases">
        <title>The genomes of 5 underutilized Papilionoideae crops provide insights into root nodulation and disease resistanc.</title>
        <authorList>
            <person name="Jiang F."/>
        </authorList>
    </citation>
    <scope>NUCLEOTIDE SEQUENCE [LARGE SCALE GENOMIC DNA]</scope>
    <source>
        <strain evidence="2">LVBAO_FW01</strain>
        <tissue evidence="2">Leaves</tissue>
    </source>
</reference>
<gene>
    <name evidence="2" type="ORF">VNO77_21884</name>
</gene>
<evidence type="ECO:0000256" key="1">
    <source>
        <dbReference type="SAM" id="MobiDB-lite"/>
    </source>
</evidence>
<protein>
    <submittedName>
        <fullName evidence="2">Uncharacterized protein</fullName>
    </submittedName>
</protein>
<evidence type="ECO:0000313" key="2">
    <source>
        <dbReference type="EMBL" id="KAK7327793.1"/>
    </source>
</evidence>
<evidence type="ECO:0000313" key="3">
    <source>
        <dbReference type="Proteomes" id="UP001367508"/>
    </source>
</evidence>
<proteinExistence type="predicted"/>
<comment type="caution">
    <text evidence="2">The sequence shown here is derived from an EMBL/GenBank/DDBJ whole genome shotgun (WGS) entry which is preliminary data.</text>
</comment>
<organism evidence="2 3">
    <name type="scientific">Canavalia gladiata</name>
    <name type="common">Sword bean</name>
    <name type="synonym">Dolichos gladiatus</name>
    <dbReference type="NCBI Taxonomy" id="3824"/>
    <lineage>
        <taxon>Eukaryota</taxon>
        <taxon>Viridiplantae</taxon>
        <taxon>Streptophyta</taxon>
        <taxon>Embryophyta</taxon>
        <taxon>Tracheophyta</taxon>
        <taxon>Spermatophyta</taxon>
        <taxon>Magnoliopsida</taxon>
        <taxon>eudicotyledons</taxon>
        <taxon>Gunneridae</taxon>
        <taxon>Pentapetalae</taxon>
        <taxon>rosids</taxon>
        <taxon>fabids</taxon>
        <taxon>Fabales</taxon>
        <taxon>Fabaceae</taxon>
        <taxon>Papilionoideae</taxon>
        <taxon>50 kb inversion clade</taxon>
        <taxon>NPAAA clade</taxon>
        <taxon>indigoferoid/millettioid clade</taxon>
        <taxon>Phaseoleae</taxon>
        <taxon>Canavalia</taxon>
    </lineage>
</organism>
<keyword evidence="3" id="KW-1185">Reference proteome</keyword>
<dbReference type="AlphaFoldDB" id="A0AAN9L4U0"/>
<dbReference type="EMBL" id="JAYMYQ010000005">
    <property type="protein sequence ID" value="KAK7327793.1"/>
    <property type="molecule type" value="Genomic_DNA"/>
</dbReference>
<accession>A0AAN9L4U0</accession>
<feature type="compositionally biased region" description="Basic and acidic residues" evidence="1">
    <location>
        <begin position="44"/>
        <end position="63"/>
    </location>
</feature>
<sequence>MHGSKPTRISKSLLNRGEVVNYEDEDGTYFELDEEIAEVSELLEEGRTKARADVVEESGKEEEGGGDGDQEI</sequence>